<dbReference type="InterPro" id="IPR034904">
    <property type="entry name" value="FSCA_dom_sf"/>
</dbReference>
<evidence type="ECO:0000256" key="2">
    <source>
        <dbReference type="ARBA" id="ARBA00022723"/>
    </source>
</evidence>
<feature type="domain" description="Rieske" evidence="6">
    <location>
        <begin position="177"/>
        <end position="278"/>
    </location>
</feature>
<dbReference type="SUPFAM" id="SSF117916">
    <property type="entry name" value="Fe-S cluster assembly (FSCA) domain-like"/>
    <property type="match status" value="1"/>
</dbReference>
<sequence length="286" mass="30222">MSEDTWRSAGERIDTLVNSFGVGGAATRERAEQLVREVVDLYGEGLARILRMSDARAVDRFVRDDLVASLLLVGGLHPDDTETRIRTALDGVRPYLGSHGGDVELVGVENDVVTLRLTGSCQSCPSSSVTLELAVTDAVHAAAPETTSIEVVQPDEPSLIAADSLMSRIHAAAEHEWVAMPELESLADGDVAGFEVAALPVLVCRVDVTLYAYRDRCPSCTGSMAGARLGRVLGGGVALTCPVCRVHYDVRAAGACMDVDDLHLDPLPVLVRDGVTSVAVPTGSMS</sequence>
<keyword evidence="2" id="KW-0479">Metal-binding</keyword>
<dbReference type="PANTHER" id="PTHR11178">
    <property type="entry name" value="IRON-SULFUR CLUSTER SCAFFOLD PROTEIN NFU-RELATED"/>
    <property type="match status" value="1"/>
</dbReference>
<organism evidence="7 8">
    <name type="scientific">Rhodococcoides kyotonense</name>
    <dbReference type="NCBI Taxonomy" id="398843"/>
    <lineage>
        <taxon>Bacteria</taxon>
        <taxon>Bacillati</taxon>
        <taxon>Actinomycetota</taxon>
        <taxon>Actinomycetes</taxon>
        <taxon>Mycobacteriales</taxon>
        <taxon>Nocardiaceae</taxon>
        <taxon>Rhodococcoides</taxon>
    </lineage>
</organism>
<dbReference type="Pfam" id="PF00355">
    <property type="entry name" value="Rieske"/>
    <property type="match status" value="1"/>
</dbReference>
<dbReference type="PROSITE" id="PS51296">
    <property type="entry name" value="RIESKE"/>
    <property type="match status" value="1"/>
</dbReference>
<reference evidence="8" key="1">
    <citation type="submission" date="2017-06" db="EMBL/GenBank/DDBJ databases">
        <authorList>
            <person name="Varghese N."/>
            <person name="Submissions S."/>
        </authorList>
    </citation>
    <scope>NUCLEOTIDE SEQUENCE [LARGE SCALE GENOMIC DNA]</scope>
    <source>
        <strain evidence="8">JCM 23211</strain>
    </source>
</reference>
<comment type="function">
    <text evidence="5">May be involved in the formation or repair of [Fe-S] clusters present in iron-sulfur proteins.</text>
</comment>
<evidence type="ECO:0000313" key="8">
    <source>
        <dbReference type="Proteomes" id="UP000198327"/>
    </source>
</evidence>
<accession>A0A239JEX5</accession>
<dbReference type="Gene3D" id="2.102.10.10">
    <property type="entry name" value="Rieske [2Fe-2S] iron-sulphur domain"/>
    <property type="match status" value="1"/>
</dbReference>
<dbReference type="Proteomes" id="UP000198327">
    <property type="component" value="Unassembled WGS sequence"/>
</dbReference>
<keyword evidence="4" id="KW-0411">Iron-sulfur</keyword>
<gene>
    <name evidence="7" type="ORF">SAMN05421642_108192</name>
</gene>
<protein>
    <submittedName>
        <fullName evidence="7">Fe-S cluster biogenesis protein NfuA, 4Fe-4S-binding domain</fullName>
    </submittedName>
</protein>
<evidence type="ECO:0000256" key="3">
    <source>
        <dbReference type="ARBA" id="ARBA00023004"/>
    </source>
</evidence>
<dbReference type="Pfam" id="PF01106">
    <property type="entry name" value="NifU"/>
    <property type="match status" value="1"/>
</dbReference>
<dbReference type="GO" id="GO:0005506">
    <property type="term" value="F:iron ion binding"/>
    <property type="evidence" value="ECO:0007669"/>
    <property type="project" value="InterPro"/>
</dbReference>
<keyword evidence="8" id="KW-1185">Reference proteome</keyword>
<evidence type="ECO:0000256" key="1">
    <source>
        <dbReference type="ARBA" id="ARBA00022714"/>
    </source>
</evidence>
<dbReference type="InterPro" id="IPR036922">
    <property type="entry name" value="Rieske_2Fe-2S_sf"/>
</dbReference>
<evidence type="ECO:0000256" key="4">
    <source>
        <dbReference type="ARBA" id="ARBA00023014"/>
    </source>
</evidence>
<dbReference type="AlphaFoldDB" id="A0A239JEX5"/>
<name>A0A239JEX5_9NOCA</name>
<dbReference type="RefSeq" id="WP_089247656.1">
    <property type="nucleotide sequence ID" value="NZ_FZOW01000008.1"/>
</dbReference>
<evidence type="ECO:0000313" key="7">
    <source>
        <dbReference type="EMBL" id="SNT04357.1"/>
    </source>
</evidence>
<keyword evidence="3" id="KW-0408">Iron</keyword>
<dbReference type="GO" id="GO:0016226">
    <property type="term" value="P:iron-sulfur cluster assembly"/>
    <property type="evidence" value="ECO:0007669"/>
    <property type="project" value="InterPro"/>
</dbReference>
<proteinExistence type="predicted"/>
<dbReference type="Gene3D" id="3.30.300.130">
    <property type="entry name" value="Fe-S cluster assembly (FSCA)"/>
    <property type="match status" value="1"/>
</dbReference>
<dbReference type="GO" id="GO:0004497">
    <property type="term" value="F:monooxygenase activity"/>
    <property type="evidence" value="ECO:0007669"/>
    <property type="project" value="UniProtKB-ARBA"/>
</dbReference>
<dbReference type="GO" id="GO:0051537">
    <property type="term" value="F:2 iron, 2 sulfur cluster binding"/>
    <property type="evidence" value="ECO:0007669"/>
    <property type="project" value="UniProtKB-KW"/>
</dbReference>
<dbReference type="GO" id="GO:0016705">
    <property type="term" value="F:oxidoreductase activity, acting on paired donors, with incorporation or reduction of molecular oxygen"/>
    <property type="evidence" value="ECO:0007669"/>
    <property type="project" value="UniProtKB-ARBA"/>
</dbReference>
<keyword evidence="1" id="KW-0001">2Fe-2S</keyword>
<dbReference type="InterPro" id="IPR017941">
    <property type="entry name" value="Rieske_2Fe-2S"/>
</dbReference>
<dbReference type="InterPro" id="IPR001075">
    <property type="entry name" value="NIF_FeS_clus_asmbl_NifU_C"/>
</dbReference>
<evidence type="ECO:0000259" key="6">
    <source>
        <dbReference type="PROSITE" id="PS51296"/>
    </source>
</evidence>
<dbReference type="OrthoDB" id="9798220at2"/>
<evidence type="ECO:0000256" key="5">
    <source>
        <dbReference type="ARBA" id="ARBA00049958"/>
    </source>
</evidence>
<dbReference type="SUPFAM" id="SSF50022">
    <property type="entry name" value="ISP domain"/>
    <property type="match status" value="1"/>
</dbReference>
<dbReference type="EMBL" id="FZOW01000008">
    <property type="protein sequence ID" value="SNT04357.1"/>
    <property type="molecule type" value="Genomic_DNA"/>
</dbReference>